<feature type="transmembrane region" description="Helical" evidence="5">
    <location>
        <begin position="73"/>
        <end position="92"/>
    </location>
</feature>
<accession>A0A7G1KNB0</accession>
<keyword evidence="7" id="KW-1185">Reference proteome</keyword>
<keyword evidence="4 5" id="KW-0472">Membrane</keyword>
<gene>
    <name evidence="6" type="ORF">NWFMUON74_40930</name>
</gene>
<dbReference type="EMBL" id="AP023396">
    <property type="protein sequence ID" value="BCK56321.1"/>
    <property type="molecule type" value="Genomic_DNA"/>
</dbReference>
<protein>
    <recommendedName>
        <fullName evidence="8">DoxX family protein</fullName>
    </recommendedName>
</protein>
<dbReference type="RefSeq" id="WP_187683408.1">
    <property type="nucleotide sequence ID" value="NZ_AP023396.1"/>
</dbReference>
<organism evidence="6 7">
    <name type="scientific">Nocardia wallacei</name>
    <dbReference type="NCBI Taxonomy" id="480035"/>
    <lineage>
        <taxon>Bacteria</taxon>
        <taxon>Bacillati</taxon>
        <taxon>Actinomycetota</taxon>
        <taxon>Actinomycetes</taxon>
        <taxon>Mycobacteriales</taxon>
        <taxon>Nocardiaceae</taxon>
        <taxon>Nocardia</taxon>
    </lineage>
</organism>
<dbReference type="InterPro" id="IPR032808">
    <property type="entry name" value="DoxX"/>
</dbReference>
<evidence type="ECO:0008006" key="8">
    <source>
        <dbReference type="Google" id="ProtNLM"/>
    </source>
</evidence>
<dbReference type="KEGG" id="nwl:NWFMUON74_40930"/>
<keyword evidence="2 5" id="KW-0812">Transmembrane</keyword>
<sequence>MNLALWIVAGLLAALALSGGATKTFMPKNKLDELGAKSGGGWTQHASAGFVRTLGVLEILAAAGFTLPAVLDIAPIMVAVTAVCWILLMIGAMATHARYGQYRYVALNLVYLALAAFVAWGRFGPESFIG</sequence>
<evidence type="ECO:0000256" key="4">
    <source>
        <dbReference type="ARBA" id="ARBA00023136"/>
    </source>
</evidence>
<evidence type="ECO:0000256" key="5">
    <source>
        <dbReference type="SAM" id="Phobius"/>
    </source>
</evidence>
<dbReference type="AlphaFoldDB" id="A0A7G1KNB0"/>
<feature type="transmembrane region" description="Helical" evidence="5">
    <location>
        <begin position="104"/>
        <end position="123"/>
    </location>
</feature>
<evidence type="ECO:0000313" key="7">
    <source>
        <dbReference type="Proteomes" id="UP000516173"/>
    </source>
</evidence>
<evidence type="ECO:0000256" key="2">
    <source>
        <dbReference type="ARBA" id="ARBA00022692"/>
    </source>
</evidence>
<proteinExistence type="predicted"/>
<dbReference type="GO" id="GO:0016020">
    <property type="term" value="C:membrane"/>
    <property type="evidence" value="ECO:0007669"/>
    <property type="project" value="UniProtKB-SubCell"/>
</dbReference>
<dbReference type="GeneID" id="80348571"/>
<keyword evidence="3 5" id="KW-1133">Transmembrane helix</keyword>
<reference evidence="6 7" key="1">
    <citation type="submission" date="2020-08" db="EMBL/GenBank/DDBJ databases">
        <title>Genome Sequencing of Nocardia wallacei strain FMUON74 and assembly.</title>
        <authorList>
            <person name="Toyokawa M."/>
            <person name="Uesaka K."/>
        </authorList>
    </citation>
    <scope>NUCLEOTIDE SEQUENCE [LARGE SCALE GENOMIC DNA]</scope>
    <source>
        <strain evidence="6 7">FMUON74</strain>
    </source>
</reference>
<dbReference type="Pfam" id="PF13564">
    <property type="entry name" value="DoxX_2"/>
    <property type="match status" value="1"/>
</dbReference>
<evidence type="ECO:0000256" key="1">
    <source>
        <dbReference type="ARBA" id="ARBA00004141"/>
    </source>
</evidence>
<name>A0A7G1KNB0_9NOCA</name>
<evidence type="ECO:0000256" key="3">
    <source>
        <dbReference type="ARBA" id="ARBA00022989"/>
    </source>
</evidence>
<comment type="subcellular location">
    <subcellularLocation>
        <location evidence="1">Membrane</location>
        <topology evidence="1">Multi-pass membrane protein</topology>
    </subcellularLocation>
</comment>
<dbReference type="Proteomes" id="UP000516173">
    <property type="component" value="Chromosome"/>
</dbReference>
<evidence type="ECO:0000313" key="6">
    <source>
        <dbReference type="EMBL" id="BCK56321.1"/>
    </source>
</evidence>